<keyword evidence="3" id="KW-1185">Reference proteome</keyword>
<evidence type="ECO:0000313" key="3">
    <source>
        <dbReference type="Proteomes" id="UP000654075"/>
    </source>
</evidence>
<dbReference type="Proteomes" id="UP000626109">
    <property type="component" value="Unassembled WGS sequence"/>
</dbReference>
<evidence type="ECO:0000313" key="2">
    <source>
        <dbReference type="EMBL" id="CAE8689562.1"/>
    </source>
</evidence>
<comment type="caution">
    <text evidence="1">The sequence shown here is derived from an EMBL/GenBank/DDBJ whole genome shotgun (WGS) entry which is preliminary data.</text>
</comment>
<organism evidence="1 3">
    <name type="scientific">Polarella glacialis</name>
    <name type="common">Dinoflagellate</name>
    <dbReference type="NCBI Taxonomy" id="89957"/>
    <lineage>
        <taxon>Eukaryota</taxon>
        <taxon>Sar</taxon>
        <taxon>Alveolata</taxon>
        <taxon>Dinophyceae</taxon>
        <taxon>Suessiales</taxon>
        <taxon>Suessiaceae</taxon>
        <taxon>Polarella</taxon>
    </lineage>
</organism>
<accession>A0A813G459</accession>
<dbReference type="EMBL" id="CAJNNV010026233">
    <property type="protein sequence ID" value="CAE8617627.1"/>
    <property type="molecule type" value="Genomic_DNA"/>
</dbReference>
<gene>
    <name evidence="1" type="ORF">PGLA1383_LOCUS35287</name>
    <name evidence="2" type="ORF">PGLA2088_LOCUS26506</name>
</gene>
<evidence type="ECO:0000313" key="1">
    <source>
        <dbReference type="EMBL" id="CAE8617627.1"/>
    </source>
</evidence>
<reference evidence="1" key="1">
    <citation type="submission" date="2021-02" db="EMBL/GenBank/DDBJ databases">
        <authorList>
            <person name="Dougan E. K."/>
            <person name="Rhodes N."/>
            <person name="Thang M."/>
            <person name="Chan C."/>
        </authorList>
    </citation>
    <scope>NUCLEOTIDE SEQUENCE</scope>
</reference>
<dbReference type="AlphaFoldDB" id="A0A813G459"/>
<protein>
    <submittedName>
        <fullName evidence="1">Uncharacterized protein</fullName>
    </submittedName>
</protein>
<dbReference type="Proteomes" id="UP000654075">
    <property type="component" value="Unassembled WGS sequence"/>
</dbReference>
<dbReference type="EMBL" id="CAJNNW010027092">
    <property type="protein sequence ID" value="CAE8689562.1"/>
    <property type="molecule type" value="Genomic_DNA"/>
</dbReference>
<sequence>MARQFWDNEKAMKPDIMFGSMGEPQVTTNSQFFDEHPMLASSWPAALPTRRMYETPIAPIRKPSLVNWEVPGLVLPSAPKKRSLSGATPDMFDEVPGVFLLDDGGEGGGEDEGSEGEEEGMAFALDGGAGHDEEEPDGTSSFNLVGFGDVDGLGPDPWNDRPTRPAYASGAVYGSLRSAGGMRDRDGSESPILGASPTLLSALEMMKTAEAEGRRPRHGSC</sequence>
<name>A0A813G459_POLGL</name>
<proteinExistence type="predicted"/>